<name>A0A0F9MKU9_9ZZZZ</name>
<dbReference type="AlphaFoldDB" id="A0A0F9MKU9"/>
<proteinExistence type="predicted"/>
<dbReference type="EMBL" id="LAZR01009928">
    <property type="protein sequence ID" value="KKM69802.1"/>
    <property type="molecule type" value="Genomic_DNA"/>
</dbReference>
<organism evidence="1">
    <name type="scientific">marine sediment metagenome</name>
    <dbReference type="NCBI Taxonomy" id="412755"/>
    <lineage>
        <taxon>unclassified sequences</taxon>
        <taxon>metagenomes</taxon>
        <taxon>ecological metagenomes</taxon>
    </lineage>
</organism>
<accession>A0A0F9MKU9</accession>
<gene>
    <name evidence="1" type="ORF">LCGC14_1447130</name>
</gene>
<reference evidence="1" key="1">
    <citation type="journal article" date="2015" name="Nature">
        <title>Complex archaea that bridge the gap between prokaryotes and eukaryotes.</title>
        <authorList>
            <person name="Spang A."/>
            <person name="Saw J.H."/>
            <person name="Jorgensen S.L."/>
            <person name="Zaremba-Niedzwiedzka K."/>
            <person name="Martijn J."/>
            <person name="Lind A.E."/>
            <person name="van Eijk R."/>
            <person name="Schleper C."/>
            <person name="Guy L."/>
            <person name="Ettema T.J."/>
        </authorList>
    </citation>
    <scope>NUCLEOTIDE SEQUENCE</scope>
</reference>
<sequence>MSDTKHTPLPWEMVRIGLTSAFGIFHHNGGEPTYVGAHGAYAYIAELDARLIVTSVNARPKVEELVKIALNVLWGGSGKYTLAELESKAREVEAALGGKAE</sequence>
<evidence type="ECO:0000313" key="1">
    <source>
        <dbReference type="EMBL" id="KKM69802.1"/>
    </source>
</evidence>
<protein>
    <submittedName>
        <fullName evidence="1">Uncharacterized protein</fullName>
    </submittedName>
</protein>
<comment type="caution">
    <text evidence="1">The sequence shown here is derived from an EMBL/GenBank/DDBJ whole genome shotgun (WGS) entry which is preliminary data.</text>
</comment>